<dbReference type="GO" id="GO:0051604">
    <property type="term" value="P:protein maturation"/>
    <property type="evidence" value="ECO:0007669"/>
    <property type="project" value="UniProtKB-ARBA"/>
</dbReference>
<dbReference type="Gene3D" id="1.25.40.20">
    <property type="entry name" value="Ankyrin repeat-containing domain"/>
    <property type="match status" value="2"/>
</dbReference>
<evidence type="ECO:0000256" key="2">
    <source>
        <dbReference type="ARBA" id="ARBA00022703"/>
    </source>
</evidence>
<dbReference type="PRINTS" id="PR00376">
    <property type="entry name" value="IL1BCENZYME"/>
</dbReference>
<dbReference type="InterPro" id="IPR036770">
    <property type="entry name" value="Ankyrin_rpt-contain_sf"/>
</dbReference>
<dbReference type="SMART" id="SM00115">
    <property type="entry name" value="CASc"/>
    <property type="match status" value="1"/>
</dbReference>
<dbReference type="PROSITE" id="PS50208">
    <property type="entry name" value="CASPASE_P20"/>
    <property type="match status" value="1"/>
</dbReference>
<name>A0A068Y3W5_ECHMU</name>
<evidence type="ECO:0000259" key="6">
    <source>
        <dbReference type="PROSITE" id="PS50207"/>
    </source>
</evidence>
<dbReference type="PANTHER" id="PTHR48169:SF7">
    <property type="entry name" value="CASPASE 10"/>
    <property type="match status" value="1"/>
</dbReference>
<feature type="repeat" description="ANK" evidence="3">
    <location>
        <begin position="225"/>
        <end position="257"/>
    </location>
</feature>
<dbReference type="GO" id="GO:0004197">
    <property type="term" value="F:cysteine-type endopeptidase activity"/>
    <property type="evidence" value="ECO:0007669"/>
    <property type="project" value="InterPro"/>
</dbReference>
<sequence>MPQTTSKNINRLPSSSSTSASATDTEMLLQLLRRELLLALESMDGAVFRMKLQWILENAGEFVDLVFMSGLDFEGKTALHIAVANRFEEAVKFLVSTGKVDLLATAGDNGWSALHTAVDLGDAKLTQLLLPTHSTTLTPHRVLSSLKQSTASPYAVTALHMAVRRNSVPCAVMLLHTANALPNDHSSGWTSSEEELAVDEIQQKHHFHGQAGKGSRKLNKLKDRNGDTPLHWAVKTNNYAMARLLCSYGAHPRHSHNCQGQTPFALAKYVLRNTKMTKLLASFSPTSSTNTSVTDNFEDDNEETRIKEDEAFMPLKPPSPTESTLRRVAKASEVDSSCRKLQQTLIRVEVPTPTPGTVTAVTAMPVKKSPSGEASNGESTLGRPYLHREVKSTIPQGPLDMKVDSDTLEACRLRSNSLKVGQREMDMLRQKLPGLLSRPLLKRAVVHRPRPVSLKARRKASLMDPVEYYPMASPRRGICVVINNMTYWHPKFQNRGGCDKDEKRVEKVFCGLGFLVKVLRNLSSGEMRSELAFIGNKTDHSAYDAFIAVIMTHGGLGELYGVNGDAFPVHQLTLDFTAERCPSLAGKPKLFFIQACRGDEYQLGYALPATGNTEDAVTSNPGSALPNPLQIGVTQVEGEAVEEATDDVEEKPAIVAAKLPRKQRLVPNYADFLLSYATLAGFKAQRDPQQGSIYIQTLCHHLEMHGRSRSLLDIVTSVHREVSEKVFREVESPDQEGTVFQQTPEVRHTLTRRVQFV</sequence>
<dbReference type="PROSITE" id="PS01122">
    <property type="entry name" value="CASPASE_CYS"/>
    <property type="match status" value="1"/>
</dbReference>
<dbReference type="Pfam" id="PF00656">
    <property type="entry name" value="Peptidase_C14"/>
    <property type="match status" value="1"/>
</dbReference>
<dbReference type="EMBL" id="LN902847">
    <property type="protein sequence ID" value="CDS36952.1"/>
    <property type="molecule type" value="Genomic_DNA"/>
</dbReference>
<dbReference type="AlphaFoldDB" id="A0A068Y3W5"/>
<dbReference type="PANTHER" id="PTHR48169">
    <property type="entry name" value="DED DOMAIN-CONTAINING PROTEIN"/>
    <property type="match status" value="1"/>
</dbReference>
<feature type="domain" description="Caspase family p10" evidence="6">
    <location>
        <begin position="666"/>
        <end position="757"/>
    </location>
</feature>
<dbReference type="OMA" id="ELAFIGN"/>
<feature type="compositionally biased region" description="Polar residues" evidence="5">
    <location>
        <begin position="1"/>
        <end position="13"/>
    </location>
</feature>
<dbReference type="SUPFAM" id="SSF52129">
    <property type="entry name" value="Caspase-like"/>
    <property type="match status" value="1"/>
</dbReference>
<evidence type="ECO:0000256" key="5">
    <source>
        <dbReference type="SAM" id="MobiDB-lite"/>
    </source>
</evidence>
<evidence type="ECO:0000313" key="8">
    <source>
        <dbReference type="EMBL" id="CDS36952.1"/>
    </source>
</evidence>
<dbReference type="InterPro" id="IPR011600">
    <property type="entry name" value="Pept_C14_caspase"/>
</dbReference>
<dbReference type="SUPFAM" id="SSF48403">
    <property type="entry name" value="Ankyrin repeat"/>
    <property type="match status" value="1"/>
</dbReference>
<dbReference type="InterPro" id="IPR002138">
    <property type="entry name" value="Pept_C14_p10"/>
</dbReference>
<dbReference type="CDD" id="cd00032">
    <property type="entry name" value="CASc"/>
    <property type="match status" value="1"/>
</dbReference>
<dbReference type="STRING" id="6211.A0A068Y3W5"/>
<proteinExistence type="inferred from homology"/>
<evidence type="ECO:0000259" key="7">
    <source>
        <dbReference type="PROSITE" id="PS50208"/>
    </source>
</evidence>
<feature type="repeat" description="ANK" evidence="3">
    <location>
        <begin position="74"/>
        <end position="98"/>
    </location>
</feature>
<dbReference type="GO" id="GO:0006915">
    <property type="term" value="P:apoptotic process"/>
    <property type="evidence" value="ECO:0007669"/>
    <property type="project" value="UniProtKB-KW"/>
</dbReference>
<dbReference type="GO" id="GO:0006508">
    <property type="term" value="P:proteolysis"/>
    <property type="evidence" value="ECO:0007669"/>
    <property type="project" value="InterPro"/>
</dbReference>
<keyword evidence="9" id="KW-1185">Reference proteome</keyword>
<dbReference type="InterPro" id="IPR002110">
    <property type="entry name" value="Ankyrin_rpt"/>
</dbReference>
<dbReference type="GO" id="GO:0005737">
    <property type="term" value="C:cytoplasm"/>
    <property type="evidence" value="ECO:0007669"/>
    <property type="project" value="UniProtKB-ARBA"/>
</dbReference>
<evidence type="ECO:0000256" key="3">
    <source>
        <dbReference type="PROSITE-ProRule" id="PRU00023"/>
    </source>
</evidence>
<evidence type="ECO:0000256" key="4">
    <source>
        <dbReference type="RuleBase" id="RU003971"/>
    </source>
</evidence>
<dbReference type="Pfam" id="PF12796">
    <property type="entry name" value="Ank_2"/>
    <property type="match status" value="2"/>
</dbReference>
<dbReference type="InterPro" id="IPR029030">
    <property type="entry name" value="Caspase-like_dom_sf"/>
</dbReference>
<protein>
    <submittedName>
        <fullName evidence="8">Caspase 8</fullName>
    </submittedName>
</protein>
<dbReference type="Pfam" id="PF00023">
    <property type="entry name" value="Ank"/>
    <property type="match status" value="1"/>
</dbReference>
<reference evidence="8" key="1">
    <citation type="journal article" date="2013" name="Nature">
        <title>The genomes of four tapeworm species reveal adaptations to parasitism.</title>
        <authorList>
            <person name="Tsai I.J."/>
            <person name="Zarowiecki M."/>
            <person name="Holroyd N."/>
            <person name="Garciarrubio A."/>
            <person name="Sanchez-Flores A."/>
            <person name="Brooks K.L."/>
            <person name="Tracey A."/>
            <person name="Bobes R.J."/>
            <person name="Fragoso G."/>
            <person name="Sciutto E."/>
            <person name="Aslett M."/>
            <person name="Beasley H."/>
            <person name="Bennett H.M."/>
            <person name="Cai J."/>
            <person name="Camicia F."/>
            <person name="Clark R."/>
            <person name="Cucher M."/>
            <person name="De Silva N."/>
            <person name="Day T.A."/>
            <person name="Deplazes P."/>
            <person name="Estrada K."/>
            <person name="Fernandez C."/>
            <person name="Holland P.W."/>
            <person name="Hou J."/>
            <person name="Hu S."/>
            <person name="Huckvale T."/>
            <person name="Hung S.S."/>
            <person name="Kamenetzky L."/>
            <person name="Keane J.A."/>
            <person name="Kiss F."/>
            <person name="Koziol U."/>
            <person name="Lambert O."/>
            <person name="Liu K."/>
            <person name="Luo X."/>
            <person name="Luo Y."/>
            <person name="Macchiaroli N."/>
            <person name="Nichol S."/>
            <person name="Paps J."/>
            <person name="Parkinson J."/>
            <person name="Pouchkina-Stantcheva N."/>
            <person name="Riddiford N."/>
            <person name="Rosenzvit M."/>
            <person name="Salinas G."/>
            <person name="Wasmuth J.D."/>
            <person name="Zamanian M."/>
            <person name="Zheng Y."/>
            <person name="Cai X."/>
            <person name="Soberon X."/>
            <person name="Olson P.D."/>
            <person name="Laclette J.P."/>
            <person name="Brehm K."/>
            <person name="Berriman M."/>
            <person name="Garciarrubio A."/>
            <person name="Bobes R.J."/>
            <person name="Fragoso G."/>
            <person name="Sanchez-Flores A."/>
            <person name="Estrada K."/>
            <person name="Cevallos M.A."/>
            <person name="Morett E."/>
            <person name="Gonzalez V."/>
            <person name="Portillo T."/>
            <person name="Ochoa-Leyva A."/>
            <person name="Jose M.V."/>
            <person name="Sciutto E."/>
            <person name="Landa A."/>
            <person name="Jimenez L."/>
            <person name="Valdes V."/>
            <person name="Carrero J.C."/>
            <person name="Larralde C."/>
            <person name="Morales-Montor J."/>
            <person name="Limon-Lason J."/>
            <person name="Soberon X."/>
            <person name="Laclette J.P."/>
        </authorList>
    </citation>
    <scope>NUCLEOTIDE SEQUENCE [LARGE SCALE GENOMIC DNA]</scope>
</reference>
<organism evidence="8 9">
    <name type="scientific">Echinococcus multilocularis</name>
    <name type="common">Fox tapeworm</name>
    <dbReference type="NCBI Taxonomy" id="6211"/>
    <lineage>
        <taxon>Eukaryota</taxon>
        <taxon>Metazoa</taxon>
        <taxon>Spiralia</taxon>
        <taxon>Lophotrochozoa</taxon>
        <taxon>Platyhelminthes</taxon>
        <taxon>Cestoda</taxon>
        <taxon>Eucestoda</taxon>
        <taxon>Cyclophyllidea</taxon>
        <taxon>Taeniidae</taxon>
        <taxon>Echinococcus</taxon>
    </lineage>
</organism>
<dbReference type="PROSITE" id="PS50207">
    <property type="entry name" value="CASPASE_P10"/>
    <property type="match status" value="1"/>
</dbReference>
<dbReference type="GO" id="GO:0043067">
    <property type="term" value="P:regulation of programmed cell death"/>
    <property type="evidence" value="ECO:0007669"/>
    <property type="project" value="UniProtKB-ARBA"/>
</dbReference>
<dbReference type="InterPro" id="IPR033139">
    <property type="entry name" value="Caspase_cys_AS"/>
</dbReference>
<dbReference type="InterPro" id="IPR001309">
    <property type="entry name" value="Pept_C14_p20"/>
</dbReference>
<dbReference type="InterPro" id="IPR015917">
    <property type="entry name" value="Pept_C14A"/>
</dbReference>
<keyword evidence="3" id="KW-0040">ANK repeat</keyword>
<dbReference type="PROSITE" id="PS50297">
    <property type="entry name" value="ANK_REP_REGION"/>
    <property type="match status" value="2"/>
</dbReference>
<gene>
    <name evidence="8" type="ORF">EmuJ_000417900</name>
</gene>
<dbReference type="Gene3D" id="3.40.50.1460">
    <property type="match status" value="1"/>
</dbReference>
<comment type="similarity">
    <text evidence="1 4">Belongs to the peptidase C14A family.</text>
</comment>
<dbReference type="Proteomes" id="UP000017246">
    <property type="component" value="Unassembled WGS sequence"/>
</dbReference>
<accession>A0A068Y3W5</accession>
<dbReference type="PROSITE" id="PS50088">
    <property type="entry name" value="ANK_REPEAT"/>
    <property type="match status" value="2"/>
</dbReference>
<dbReference type="eggNOG" id="KOG3573">
    <property type="taxonomic scope" value="Eukaryota"/>
</dbReference>
<dbReference type="SMART" id="SM00248">
    <property type="entry name" value="ANK"/>
    <property type="match status" value="5"/>
</dbReference>
<feature type="domain" description="Caspase family p20" evidence="7">
    <location>
        <begin position="475"/>
        <end position="600"/>
    </location>
</feature>
<keyword evidence="2" id="KW-0053">Apoptosis</keyword>
<feature type="region of interest" description="Disordered" evidence="5">
    <location>
        <begin position="1"/>
        <end position="21"/>
    </location>
</feature>
<dbReference type="OrthoDB" id="6114029at2759"/>
<evidence type="ECO:0000256" key="1">
    <source>
        <dbReference type="ARBA" id="ARBA00010134"/>
    </source>
</evidence>
<evidence type="ECO:0000313" key="9">
    <source>
        <dbReference type="Proteomes" id="UP000017246"/>
    </source>
</evidence>
<reference evidence="8" key="2">
    <citation type="submission" date="2015-11" db="EMBL/GenBank/DDBJ databases">
        <authorList>
            <person name="Zhang Y."/>
            <person name="Guo Z."/>
        </authorList>
    </citation>
    <scope>NUCLEOTIDE SEQUENCE</scope>
</reference>